<organism evidence="1 2">
    <name type="scientific">Kribbella karoonensis</name>
    <dbReference type="NCBI Taxonomy" id="324851"/>
    <lineage>
        <taxon>Bacteria</taxon>
        <taxon>Bacillati</taxon>
        <taxon>Actinomycetota</taxon>
        <taxon>Actinomycetes</taxon>
        <taxon>Propionibacteriales</taxon>
        <taxon>Kribbellaceae</taxon>
        <taxon>Kribbella</taxon>
    </lineage>
</organism>
<protein>
    <recommendedName>
        <fullName evidence="3">AAA domain-containing protein</fullName>
    </recommendedName>
</protein>
<accession>A0ABN2DH65</accession>
<sequence>MLLVLTGSSCSGKTTLARALGDRVAGVVIHDHDEIGVPEDADTQWRNRTTEQWIVRALEYQARGLDVLLTGQSPLGEILASPSAPQLDGIAVCLVRVADEERRRRLERRDDGRWPPAAVDAFVGWSDWHLGHAADPRYRPEVIIDGSWPEMAWGRWSAWTKEDPRWDTYVLDTTRRSIVESVDDLERWVMAQRAGQLALSKGWACTGA</sequence>
<evidence type="ECO:0000313" key="2">
    <source>
        <dbReference type="Proteomes" id="UP001500190"/>
    </source>
</evidence>
<dbReference type="Proteomes" id="UP001500190">
    <property type="component" value="Unassembled WGS sequence"/>
</dbReference>
<evidence type="ECO:0008006" key="3">
    <source>
        <dbReference type="Google" id="ProtNLM"/>
    </source>
</evidence>
<evidence type="ECO:0000313" key="1">
    <source>
        <dbReference type="EMBL" id="GAA1575217.1"/>
    </source>
</evidence>
<dbReference type="Gene3D" id="3.40.50.300">
    <property type="entry name" value="P-loop containing nucleotide triphosphate hydrolases"/>
    <property type="match status" value="1"/>
</dbReference>
<reference evidence="1 2" key="1">
    <citation type="journal article" date="2019" name="Int. J. Syst. Evol. Microbiol.">
        <title>The Global Catalogue of Microorganisms (GCM) 10K type strain sequencing project: providing services to taxonomists for standard genome sequencing and annotation.</title>
        <authorList>
            <consortium name="The Broad Institute Genomics Platform"/>
            <consortium name="The Broad Institute Genome Sequencing Center for Infectious Disease"/>
            <person name="Wu L."/>
            <person name="Ma J."/>
        </authorList>
    </citation>
    <scope>NUCLEOTIDE SEQUENCE [LARGE SCALE GENOMIC DNA]</scope>
    <source>
        <strain evidence="1 2">JCM 14304</strain>
    </source>
</reference>
<dbReference type="RefSeq" id="WP_344188992.1">
    <property type="nucleotide sequence ID" value="NZ_BAAAND010000003.1"/>
</dbReference>
<proteinExistence type="predicted"/>
<keyword evidence="2" id="KW-1185">Reference proteome</keyword>
<gene>
    <name evidence="1" type="ORF">GCM10009742_18030</name>
</gene>
<comment type="caution">
    <text evidence="1">The sequence shown here is derived from an EMBL/GenBank/DDBJ whole genome shotgun (WGS) entry which is preliminary data.</text>
</comment>
<dbReference type="InterPro" id="IPR027417">
    <property type="entry name" value="P-loop_NTPase"/>
</dbReference>
<dbReference type="EMBL" id="BAAAND010000003">
    <property type="protein sequence ID" value="GAA1575217.1"/>
    <property type="molecule type" value="Genomic_DNA"/>
</dbReference>
<name>A0ABN2DH65_9ACTN</name>
<dbReference type="SUPFAM" id="SSF52540">
    <property type="entry name" value="P-loop containing nucleoside triphosphate hydrolases"/>
    <property type="match status" value="1"/>
</dbReference>